<accession>A0A3S5AIY4</accession>
<feature type="compositionally biased region" description="Polar residues" evidence="1">
    <location>
        <begin position="80"/>
        <end position="93"/>
    </location>
</feature>
<gene>
    <name evidence="2" type="ORF">PXEA_LOCUS23912</name>
</gene>
<dbReference type="AlphaFoldDB" id="A0A3S5AIY4"/>
<dbReference type="Proteomes" id="UP000784294">
    <property type="component" value="Unassembled WGS sequence"/>
</dbReference>
<sequence>MMICLTHPDCADAGWARAGQSARLSGTSSRRCHGETSEFGQSRAALSGARRCIWAQWTTGKLALPCNVVLSEGEAGRCSNAPSRPTDTTNCHGYTSRGWRRKEVA</sequence>
<comment type="caution">
    <text evidence="2">The sequence shown here is derived from an EMBL/GenBank/DDBJ whole genome shotgun (WGS) entry which is preliminary data.</text>
</comment>
<proteinExistence type="predicted"/>
<protein>
    <submittedName>
        <fullName evidence="2">Uncharacterized protein</fullName>
    </submittedName>
</protein>
<keyword evidence="3" id="KW-1185">Reference proteome</keyword>
<evidence type="ECO:0000313" key="2">
    <source>
        <dbReference type="EMBL" id="VEL30472.1"/>
    </source>
</evidence>
<evidence type="ECO:0000256" key="1">
    <source>
        <dbReference type="SAM" id="MobiDB-lite"/>
    </source>
</evidence>
<organism evidence="2 3">
    <name type="scientific">Protopolystoma xenopodis</name>
    <dbReference type="NCBI Taxonomy" id="117903"/>
    <lineage>
        <taxon>Eukaryota</taxon>
        <taxon>Metazoa</taxon>
        <taxon>Spiralia</taxon>
        <taxon>Lophotrochozoa</taxon>
        <taxon>Platyhelminthes</taxon>
        <taxon>Monogenea</taxon>
        <taxon>Polyopisthocotylea</taxon>
        <taxon>Polystomatidea</taxon>
        <taxon>Polystomatidae</taxon>
        <taxon>Protopolystoma</taxon>
    </lineage>
</organism>
<reference evidence="2" key="1">
    <citation type="submission" date="2018-11" db="EMBL/GenBank/DDBJ databases">
        <authorList>
            <consortium name="Pathogen Informatics"/>
        </authorList>
    </citation>
    <scope>NUCLEOTIDE SEQUENCE</scope>
</reference>
<dbReference type="EMBL" id="CAAALY010112628">
    <property type="protein sequence ID" value="VEL30472.1"/>
    <property type="molecule type" value="Genomic_DNA"/>
</dbReference>
<name>A0A3S5AIY4_9PLAT</name>
<evidence type="ECO:0000313" key="3">
    <source>
        <dbReference type="Proteomes" id="UP000784294"/>
    </source>
</evidence>
<feature type="region of interest" description="Disordered" evidence="1">
    <location>
        <begin position="75"/>
        <end position="105"/>
    </location>
</feature>